<dbReference type="AlphaFoldDB" id="A0A024H260"/>
<dbReference type="EMBL" id="CAQI01000042">
    <property type="protein sequence ID" value="CCQ46083.1"/>
    <property type="molecule type" value="Genomic_DNA"/>
</dbReference>
<keyword evidence="4" id="KW-1185">Reference proteome</keyword>
<gene>
    <name evidence="3" type="ORF">ARTSIC4J27_2043</name>
</gene>
<dbReference type="Pfam" id="PF00582">
    <property type="entry name" value="Usp"/>
    <property type="match status" value="1"/>
</dbReference>
<dbReference type="Proteomes" id="UP000035722">
    <property type="component" value="Unassembled WGS sequence"/>
</dbReference>
<feature type="domain" description="UspA" evidence="2">
    <location>
        <begin position="15"/>
        <end position="90"/>
    </location>
</feature>
<dbReference type="SUPFAM" id="SSF52402">
    <property type="entry name" value="Adenine nucleotide alpha hydrolases-like"/>
    <property type="match status" value="1"/>
</dbReference>
<comment type="caution">
    <text evidence="3">The sequence shown here is derived from an EMBL/GenBank/DDBJ whole genome shotgun (WGS) entry which is preliminary data.</text>
</comment>
<dbReference type="InterPro" id="IPR006015">
    <property type="entry name" value="Universal_stress_UspA"/>
</dbReference>
<dbReference type="InterPro" id="IPR006016">
    <property type="entry name" value="UspA"/>
</dbReference>
<dbReference type="Gene3D" id="3.40.50.620">
    <property type="entry name" value="HUPs"/>
    <property type="match status" value="1"/>
</dbReference>
<accession>A0A024H260</accession>
<reference evidence="4" key="1">
    <citation type="journal article" date="2014" name="Genome Announc.">
        <title>Genome Sequence of Arthrobacter siccitolerans 4J27, a Xeroprotectant-Producing Desiccation-Tolerant Microorganism.</title>
        <authorList>
            <person name="Manzanera M."/>
            <person name="Santa-Cruz-Calvo L."/>
            <person name="Vilchez J.I."/>
            <person name="Garcia-Fontana C."/>
            <person name="Silva-Castro G.A."/>
            <person name="Calvo C."/>
            <person name="Gonzalez-Lopez J."/>
        </authorList>
    </citation>
    <scope>NUCLEOTIDE SEQUENCE [LARGE SCALE GENOMIC DNA]</scope>
    <source>
        <strain evidence="4">4J27</strain>
    </source>
</reference>
<evidence type="ECO:0000256" key="1">
    <source>
        <dbReference type="ARBA" id="ARBA00008791"/>
    </source>
</evidence>
<dbReference type="InterPro" id="IPR014729">
    <property type="entry name" value="Rossmann-like_a/b/a_fold"/>
</dbReference>
<name>A0A024H260_9MICC</name>
<evidence type="ECO:0000313" key="4">
    <source>
        <dbReference type="Proteomes" id="UP000035722"/>
    </source>
</evidence>
<dbReference type="PANTHER" id="PTHR46268:SF6">
    <property type="entry name" value="UNIVERSAL STRESS PROTEIN UP12"/>
    <property type="match status" value="1"/>
</dbReference>
<sequence>MEGLIHDPDIFPQAARRLQDEALKRVESKGVPVSGEVDQGSAATVLLRAAEDADLLVVGSRGLGGFTGLLLGSVSSQLVHHSPTPVLVVRSGYGAEE</sequence>
<evidence type="ECO:0000313" key="3">
    <source>
        <dbReference type="EMBL" id="CCQ46083.1"/>
    </source>
</evidence>
<organism evidence="3 4">
    <name type="scientific">Pseudarthrobacter siccitolerans</name>
    <dbReference type="NCBI Taxonomy" id="861266"/>
    <lineage>
        <taxon>Bacteria</taxon>
        <taxon>Bacillati</taxon>
        <taxon>Actinomycetota</taxon>
        <taxon>Actinomycetes</taxon>
        <taxon>Micrococcales</taxon>
        <taxon>Micrococcaceae</taxon>
        <taxon>Pseudarthrobacter</taxon>
    </lineage>
</organism>
<protein>
    <submittedName>
        <fullName evidence="3">Universal stress family protein</fullName>
    </submittedName>
</protein>
<evidence type="ECO:0000259" key="2">
    <source>
        <dbReference type="Pfam" id="PF00582"/>
    </source>
</evidence>
<dbReference type="PANTHER" id="PTHR46268">
    <property type="entry name" value="STRESS RESPONSE PROTEIN NHAX"/>
    <property type="match status" value="1"/>
</dbReference>
<comment type="similarity">
    <text evidence="1">Belongs to the universal stress protein A family.</text>
</comment>
<dbReference type="STRING" id="861266.ARTSIC4J27_2043"/>
<dbReference type="PRINTS" id="PR01438">
    <property type="entry name" value="UNVRSLSTRESS"/>
</dbReference>
<proteinExistence type="inferred from homology"/>